<keyword evidence="3" id="KW-0813">Transport</keyword>
<dbReference type="InterPro" id="IPR051788">
    <property type="entry name" value="MFS_Transporter"/>
</dbReference>
<dbReference type="EMBL" id="NCSJ02000012">
    <property type="protein sequence ID" value="RFU35077.1"/>
    <property type="molecule type" value="Genomic_DNA"/>
</dbReference>
<gene>
    <name evidence="10" type="ORF">B7463_g1180</name>
</gene>
<feature type="transmembrane region" description="Helical" evidence="8">
    <location>
        <begin position="372"/>
        <end position="391"/>
    </location>
</feature>
<evidence type="ECO:0000256" key="1">
    <source>
        <dbReference type="ARBA" id="ARBA00004127"/>
    </source>
</evidence>
<dbReference type="GO" id="GO:0016020">
    <property type="term" value="C:membrane"/>
    <property type="evidence" value="ECO:0007669"/>
    <property type="project" value="TreeGrafter"/>
</dbReference>
<keyword evidence="6 8" id="KW-0472">Membrane</keyword>
<evidence type="ECO:0000256" key="2">
    <source>
        <dbReference type="ARBA" id="ARBA00008335"/>
    </source>
</evidence>
<evidence type="ECO:0000256" key="6">
    <source>
        <dbReference type="ARBA" id="ARBA00023136"/>
    </source>
</evidence>
<keyword evidence="11" id="KW-1185">Reference proteome</keyword>
<feature type="region of interest" description="Disordered" evidence="7">
    <location>
        <begin position="1"/>
        <end position="22"/>
    </location>
</feature>
<dbReference type="GO" id="GO:0022857">
    <property type="term" value="F:transmembrane transporter activity"/>
    <property type="evidence" value="ECO:0007669"/>
    <property type="project" value="InterPro"/>
</dbReference>
<dbReference type="InterPro" id="IPR020846">
    <property type="entry name" value="MFS_dom"/>
</dbReference>
<evidence type="ECO:0000256" key="7">
    <source>
        <dbReference type="SAM" id="MobiDB-lite"/>
    </source>
</evidence>
<dbReference type="Proteomes" id="UP000258309">
    <property type="component" value="Unassembled WGS sequence"/>
</dbReference>
<dbReference type="InterPro" id="IPR011701">
    <property type="entry name" value="MFS"/>
</dbReference>
<keyword evidence="5 8" id="KW-1133">Transmembrane helix</keyword>
<feature type="compositionally biased region" description="Polar residues" evidence="7">
    <location>
        <begin position="1"/>
        <end position="10"/>
    </location>
</feature>
<comment type="subcellular location">
    <subcellularLocation>
        <location evidence="1">Endomembrane system</location>
        <topology evidence="1">Multi-pass membrane protein</topology>
    </subcellularLocation>
</comment>
<protein>
    <recommendedName>
        <fullName evidence="9">Major facilitator superfamily (MFS) profile domain-containing protein</fullName>
    </recommendedName>
</protein>
<comment type="caution">
    <text evidence="10">The sequence shown here is derived from an EMBL/GenBank/DDBJ whole genome shotgun (WGS) entry which is preliminary data.</text>
</comment>
<feature type="transmembrane region" description="Helical" evidence="8">
    <location>
        <begin position="283"/>
        <end position="303"/>
    </location>
</feature>
<feature type="transmembrane region" description="Helical" evidence="8">
    <location>
        <begin position="81"/>
        <end position="101"/>
    </location>
</feature>
<dbReference type="PROSITE" id="PS50850">
    <property type="entry name" value="MFS"/>
    <property type="match status" value="1"/>
</dbReference>
<feature type="non-terminal residue" evidence="10">
    <location>
        <position position="436"/>
    </location>
</feature>
<dbReference type="InterPro" id="IPR036259">
    <property type="entry name" value="MFS_trans_sf"/>
</dbReference>
<feature type="transmembrane region" description="Helical" evidence="8">
    <location>
        <begin position="136"/>
        <end position="159"/>
    </location>
</feature>
<feature type="transmembrane region" description="Helical" evidence="8">
    <location>
        <begin position="403"/>
        <end position="421"/>
    </location>
</feature>
<feature type="transmembrane region" description="Helical" evidence="8">
    <location>
        <begin position="310"/>
        <end position="329"/>
    </location>
</feature>
<accession>A0A3E2HNZ3</accession>
<evidence type="ECO:0000256" key="4">
    <source>
        <dbReference type="ARBA" id="ARBA00022692"/>
    </source>
</evidence>
<dbReference type="PANTHER" id="PTHR23514:SF3">
    <property type="entry name" value="BYPASS OF STOP CODON PROTEIN 6"/>
    <property type="match status" value="1"/>
</dbReference>
<sequence>MATTRSQGSDRTGEREPLFGDARTTDAQAQGDNILNEDVSSEHVVVKVISVMICFGSIGLYTASIGALIPLLETYYKIQDATVAWIFVVQVIGYLLGAATLESIHLFAGRRGLALTTAGLQILGIAILATKPIYSIALLAYFLFGIGTGCSDAGFCAWAANVRDTNAVQGLIHGSYSVGCIIGPMIVAALEKAGFGWNMFYMIMLGAFGIDFCTLLFAFRHDDGQAYRVTTRPHESEVEVTLAEGKRPIIYCALFYLCYVGIETSFTDWLVTFMSRSRNSSTYIAALTSSMFWGGMSIGRFTLGLAKAAGLRLIVIIYIILSLASQVLFRFHFHVAVSLSLAASIGFSFGPMFPAGIIMLTSQLPKSLQVRACSIAASVGQLGGAGAPFLLGLVAQSLGIERLLDLVLVMSVLLLLIWLGFSNPPLKPTKPLESED</sequence>
<feature type="transmembrane region" description="Helical" evidence="8">
    <location>
        <begin position="335"/>
        <end position="360"/>
    </location>
</feature>
<organism evidence="10 11">
    <name type="scientific">Scytalidium lignicola</name>
    <name type="common">Hyphomycete</name>
    <dbReference type="NCBI Taxonomy" id="5539"/>
    <lineage>
        <taxon>Eukaryota</taxon>
        <taxon>Fungi</taxon>
        <taxon>Dikarya</taxon>
        <taxon>Ascomycota</taxon>
        <taxon>Pezizomycotina</taxon>
        <taxon>Leotiomycetes</taxon>
        <taxon>Leotiomycetes incertae sedis</taxon>
        <taxon>Scytalidium</taxon>
    </lineage>
</organism>
<dbReference type="GO" id="GO:0012505">
    <property type="term" value="C:endomembrane system"/>
    <property type="evidence" value="ECO:0007669"/>
    <property type="project" value="UniProtKB-SubCell"/>
</dbReference>
<feature type="transmembrane region" description="Helical" evidence="8">
    <location>
        <begin position="113"/>
        <end position="130"/>
    </location>
</feature>
<dbReference type="Pfam" id="PF07690">
    <property type="entry name" value="MFS_1"/>
    <property type="match status" value="1"/>
</dbReference>
<reference evidence="10 11" key="1">
    <citation type="submission" date="2018-05" db="EMBL/GenBank/DDBJ databases">
        <title>Draft genome sequence of Scytalidium lignicola DSM 105466, a ubiquitous saprotrophic fungus.</title>
        <authorList>
            <person name="Buettner E."/>
            <person name="Gebauer A.M."/>
            <person name="Hofrichter M."/>
            <person name="Liers C."/>
            <person name="Kellner H."/>
        </authorList>
    </citation>
    <scope>NUCLEOTIDE SEQUENCE [LARGE SCALE GENOMIC DNA]</scope>
    <source>
        <strain evidence="10 11">DSM 105466</strain>
    </source>
</reference>
<feature type="transmembrane region" description="Helical" evidence="8">
    <location>
        <begin position="249"/>
        <end position="271"/>
    </location>
</feature>
<feature type="transmembrane region" description="Helical" evidence="8">
    <location>
        <begin position="44"/>
        <end position="69"/>
    </location>
</feature>
<evidence type="ECO:0000313" key="11">
    <source>
        <dbReference type="Proteomes" id="UP000258309"/>
    </source>
</evidence>
<dbReference type="SUPFAM" id="SSF103473">
    <property type="entry name" value="MFS general substrate transporter"/>
    <property type="match status" value="1"/>
</dbReference>
<evidence type="ECO:0000256" key="8">
    <source>
        <dbReference type="SAM" id="Phobius"/>
    </source>
</evidence>
<keyword evidence="4 8" id="KW-0812">Transmembrane</keyword>
<evidence type="ECO:0000259" key="9">
    <source>
        <dbReference type="PROSITE" id="PS50850"/>
    </source>
</evidence>
<feature type="domain" description="Major facilitator superfamily (MFS) profile" evidence="9">
    <location>
        <begin position="43"/>
        <end position="427"/>
    </location>
</feature>
<feature type="transmembrane region" description="Helical" evidence="8">
    <location>
        <begin position="171"/>
        <end position="190"/>
    </location>
</feature>
<dbReference type="AlphaFoldDB" id="A0A3E2HNZ3"/>
<proteinExistence type="inferred from homology"/>
<dbReference type="PANTHER" id="PTHR23514">
    <property type="entry name" value="BYPASS OF STOP CODON PROTEIN 6"/>
    <property type="match status" value="1"/>
</dbReference>
<dbReference type="OMA" id="WTWYSIL"/>
<evidence type="ECO:0000256" key="5">
    <source>
        <dbReference type="ARBA" id="ARBA00022989"/>
    </source>
</evidence>
<dbReference type="OrthoDB" id="413079at2759"/>
<feature type="non-terminal residue" evidence="10">
    <location>
        <position position="1"/>
    </location>
</feature>
<comment type="similarity">
    <text evidence="2">Belongs to the major facilitator superfamily.</text>
</comment>
<feature type="transmembrane region" description="Helical" evidence="8">
    <location>
        <begin position="196"/>
        <end position="219"/>
    </location>
</feature>
<name>A0A3E2HNZ3_SCYLI</name>
<evidence type="ECO:0000313" key="10">
    <source>
        <dbReference type="EMBL" id="RFU35077.1"/>
    </source>
</evidence>
<evidence type="ECO:0000256" key="3">
    <source>
        <dbReference type="ARBA" id="ARBA00022448"/>
    </source>
</evidence>
<dbReference type="Gene3D" id="1.20.1250.20">
    <property type="entry name" value="MFS general substrate transporter like domains"/>
    <property type="match status" value="2"/>
</dbReference>